<evidence type="ECO:0000256" key="11">
    <source>
        <dbReference type="SAM" id="MobiDB-lite"/>
    </source>
</evidence>
<dbReference type="PANTHER" id="PTHR11474:SF76">
    <property type="entry name" value="SHKT DOMAIN-CONTAINING PROTEIN"/>
    <property type="match status" value="1"/>
</dbReference>
<reference evidence="13" key="2">
    <citation type="journal article" date="2023" name="IMA Fungus">
        <title>Comparative genomic study of the Penicillium genus elucidates a diverse pangenome and 15 lateral gene transfer events.</title>
        <authorList>
            <person name="Petersen C."/>
            <person name="Sorensen T."/>
            <person name="Nielsen M.R."/>
            <person name="Sondergaard T.E."/>
            <person name="Sorensen J.L."/>
            <person name="Fitzpatrick D.A."/>
            <person name="Frisvad J.C."/>
            <person name="Nielsen K.L."/>
        </authorList>
    </citation>
    <scope>NUCLEOTIDE SEQUENCE</scope>
    <source>
        <strain evidence="13">IBT 30761</strain>
    </source>
</reference>
<dbReference type="PANTHER" id="PTHR11474">
    <property type="entry name" value="TYROSINASE FAMILY MEMBER"/>
    <property type="match status" value="1"/>
</dbReference>
<evidence type="ECO:0000313" key="14">
    <source>
        <dbReference type="Proteomes" id="UP001149074"/>
    </source>
</evidence>
<dbReference type="PRINTS" id="PR00092">
    <property type="entry name" value="TYROSINASE"/>
</dbReference>
<dbReference type="GO" id="GO:0046872">
    <property type="term" value="F:metal ion binding"/>
    <property type="evidence" value="ECO:0007669"/>
    <property type="project" value="UniProtKB-KW"/>
</dbReference>
<keyword evidence="4" id="KW-0479">Metal-binding</keyword>
<evidence type="ECO:0000256" key="8">
    <source>
        <dbReference type="ARBA" id="ARBA00023101"/>
    </source>
</evidence>
<dbReference type="InterPro" id="IPR001079">
    <property type="entry name" value="Galectin_CRD"/>
</dbReference>
<dbReference type="InterPro" id="IPR002227">
    <property type="entry name" value="Tyrosinase_Cu-bd"/>
</dbReference>
<dbReference type="Gene3D" id="2.60.120.200">
    <property type="match status" value="1"/>
</dbReference>
<evidence type="ECO:0000259" key="12">
    <source>
        <dbReference type="PROSITE" id="PS51304"/>
    </source>
</evidence>
<reference evidence="13" key="1">
    <citation type="submission" date="2022-11" db="EMBL/GenBank/DDBJ databases">
        <authorList>
            <person name="Petersen C."/>
        </authorList>
    </citation>
    <scope>NUCLEOTIDE SEQUENCE</scope>
    <source>
        <strain evidence="13">IBT 30761</strain>
    </source>
</reference>
<accession>A0A9W9G6A9</accession>
<comment type="catalytic activity">
    <reaction evidence="10">
        <text>L-tyrosine + O2 = L-dopaquinone + H2O</text>
        <dbReference type="Rhea" id="RHEA:18117"/>
        <dbReference type="ChEBI" id="CHEBI:15377"/>
        <dbReference type="ChEBI" id="CHEBI:15379"/>
        <dbReference type="ChEBI" id="CHEBI:57924"/>
        <dbReference type="ChEBI" id="CHEBI:58315"/>
        <dbReference type="EC" id="1.14.18.1"/>
    </reaction>
</comment>
<dbReference type="EMBL" id="JAPQKI010000001">
    <property type="protein sequence ID" value="KAJ5112759.1"/>
    <property type="molecule type" value="Genomic_DNA"/>
</dbReference>
<dbReference type="PROSITE" id="PS51304">
    <property type="entry name" value="GALECTIN"/>
    <property type="match status" value="1"/>
</dbReference>
<evidence type="ECO:0000256" key="2">
    <source>
        <dbReference type="ARBA" id="ARBA00009928"/>
    </source>
</evidence>
<dbReference type="Pfam" id="PF18132">
    <property type="entry name" value="Tyrosinase_C"/>
    <property type="match status" value="1"/>
</dbReference>
<dbReference type="Pfam" id="PF00337">
    <property type="entry name" value="Gal-bind_lectin"/>
    <property type="match status" value="1"/>
</dbReference>
<evidence type="ECO:0000313" key="13">
    <source>
        <dbReference type="EMBL" id="KAJ5112759.1"/>
    </source>
</evidence>
<comment type="catalytic activity">
    <reaction evidence="9">
        <text>2 L-dopa + O2 = 2 L-dopaquinone + 2 H2O</text>
        <dbReference type="Rhea" id="RHEA:34287"/>
        <dbReference type="ChEBI" id="CHEBI:15377"/>
        <dbReference type="ChEBI" id="CHEBI:15379"/>
        <dbReference type="ChEBI" id="CHEBI:57504"/>
        <dbReference type="ChEBI" id="CHEBI:57924"/>
        <dbReference type="EC" id="1.14.18.1"/>
    </reaction>
</comment>
<dbReference type="AlphaFoldDB" id="A0A9W9G6A9"/>
<keyword evidence="8" id="KW-0470">Melanin biosynthesis</keyword>
<dbReference type="PROSITE" id="PS00497">
    <property type="entry name" value="TYROSINASE_1"/>
    <property type="match status" value="1"/>
</dbReference>
<dbReference type="Proteomes" id="UP001149074">
    <property type="component" value="Unassembled WGS sequence"/>
</dbReference>
<dbReference type="Pfam" id="PF00264">
    <property type="entry name" value="Tyrosinase"/>
    <property type="match status" value="1"/>
</dbReference>
<dbReference type="EC" id="1.14.18.1" evidence="3"/>
<dbReference type="InterPro" id="IPR041640">
    <property type="entry name" value="Tyrosinase_C"/>
</dbReference>
<gene>
    <name evidence="13" type="ORF">N7532_000804</name>
</gene>
<dbReference type="GO" id="GO:0042438">
    <property type="term" value="P:melanin biosynthetic process"/>
    <property type="evidence" value="ECO:0007669"/>
    <property type="project" value="UniProtKB-KW"/>
</dbReference>
<dbReference type="Gene3D" id="1.10.1280.10">
    <property type="entry name" value="Di-copper center containing domain from catechol oxidase"/>
    <property type="match status" value="1"/>
</dbReference>
<feature type="domain" description="Galectin" evidence="12">
    <location>
        <begin position="693"/>
        <end position="833"/>
    </location>
</feature>
<proteinExistence type="inferred from homology"/>
<keyword evidence="7" id="KW-0503">Monooxygenase</keyword>
<evidence type="ECO:0000256" key="3">
    <source>
        <dbReference type="ARBA" id="ARBA00011906"/>
    </source>
</evidence>
<dbReference type="InterPro" id="IPR008922">
    <property type="entry name" value="Di-copper_centre_dom_sf"/>
</dbReference>
<evidence type="ECO:0000256" key="5">
    <source>
        <dbReference type="ARBA" id="ARBA00023002"/>
    </source>
</evidence>
<evidence type="ECO:0000256" key="6">
    <source>
        <dbReference type="ARBA" id="ARBA00023008"/>
    </source>
</evidence>
<organism evidence="13 14">
    <name type="scientific">Penicillium argentinense</name>
    <dbReference type="NCBI Taxonomy" id="1131581"/>
    <lineage>
        <taxon>Eukaryota</taxon>
        <taxon>Fungi</taxon>
        <taxon>Dikarya</taxon>
        <taxon>Ascomycota</taxon>
        <taxon>Pezizomycotina</taxon>
        <taxon>Eurotiomycetes</taxon>
        <taxon>Eurotiomycetidae</taxon>
        <taxon>Eurotiales</taxon>
        <taxon>Aspergillaceae</taxon>
        <taxon>Penicillium</taxon>
    </lineage>
</organism>
<keyword evidence="5" id="KW-0560">Oxidoreductase</keyword>
<keyword evidence="6" id="KW-0186">Copper</keyword>
<dbReference type="InterPro" id="IPR013320">
    <property type="entry name" value="ConA-like_dom_sf"/>
</dbReference>
<evidence type="ECO:0000256" key="9">
    <source>
        <dbReference type="ARBA" id="ARBA00048233"/>
    </source>
</evidence>
<dbReference type="SUPFAM" id="SSF48056">
    <property type="entry name" value="Di-copper centre-containing domain"/>
    <property type="match status" value="1"/>
</dbReference>
<dbReference type="PROSITE" id="PS00498">
    <property type="entry name" value="TYROSINASE_2"/>
    <property type="match status" value="1"/>
</dbReference>
<protein>
    <recommendedName>
        <fullName evidence="3">tyrosinase</fullName>
        <ecNumber evidence="3">1.14.18.1</ecNumber>
    </recommendedName>
</protein>
<comment type="similarity">
    <text evidence="2">Belongs to the tyrosinase family.</text>
</comment>
<evidence type="ECO:0000256" key="7">
    <source>
        <dbReference type="ARBA" id="ARBA00023033"/>
    </source>
</evidence>
<dbReference type="SUPFAM" id="SSF49899">
    <property type="entry name" value="Concanavalin A-like lectins/glucanases"/>
    <property type="match status" value="1"/>
</dbReference>
<dbReference type="RefSeq" id="XP_056480532.1">
    <property type="nucleotide sequence ID" value="XM_056613308.1"/>
</dbReference>
<comment type="caution">
    <text evidence="13">The sequence shown here is derived from an EMBL/GenBank/DDBJ whole genome shotgun (WGS) entry which is preliminary data.</text>
</comment>
<feature type="region of interest" description="Disordered" evidence="11">
    <location>
        <begin position="252"/>
        <end position="272"/>
    </location>
</feature>
<comment type="cofactor">
    <cofactor evidence="1">
        <name>Cu(2+)</name>
        <dbReference type="ChEBI" id="CHEBI:29036"/>
    </cofactor>
</comment>
<keyword evidence="14" id="KW-1185">Reference proteome</keyword>
<dbReference type="OrthoDB" id="1658288at2759"/>
<evidence type="ECO:0000256" key="10">
    <source>
        <dbReference type="ARBA" id="ARBA00048881"/>
    </source>
</evidence>
<dbReference type="InterPro" id="IPR050316">
    <property type="entry name" value="Tyrosinase/Hemocyanin"/>
</dbReference>
<dbReference type="Gene3D" id="2.60.310.20">
    <property type="match status" value="1"/>
</dbReference>
<sequence>MHLFGRLSRKSSSRQIHSSVESLGSMSSIEASIEAIGPEYYPVQPRFPAQDSSAEDGLNRKVFVRQNIDEWSGKRSNKRQVDLFIMAMEKFQKLDPKDKLSYFQIAGIHGQPFVRWDDPDPMPMKNGYCFHAHILFPIWHRPYVLLFEQVVYDIMVRDVIPQFPQEQHADWQELADSWRLPFWDWARNGRVPDLAKYPTITVPSPQGGRVRIDNPLFQFRMPTDKPMSSEGIGTENTWRDDAEQEEYKNFGNAIGTSRWPDEEDQKPTSEGWRHGVVNNRKVADAFNSHMGYNDKNHGPAAEMVYRLLTIRMDYTTFASTNPTSKDQKVDEDLNIEYIHNNIHGWTGDAGHMGNVPVASFDPLFFLHHCNIDRIFAIWQALNPDKFLDRIPADNATIRDSHGKEHAVNKDTPLQPFRKDAQGSYWTPSGVQHTVNLGYTYPELQPWDTKYLKEDKSFDYPLFQGDVMAQITKLYGVSRSLALDPKAPIPDGVEQVDGGLQITDFGFSIRFLKYAFGGQPFWVKLYLAQDEGVQTPISDLIAEVYNFSQRPELDGATVCGNCKSGQKIKVKSTAYIPIAPVLYKLIKTGKKLKTLTREEVLAFLQKRAYWRVIKHGKELPRYEVEKLELEIIGSSNDTKFFENPALPPAFENFKEEPTISGGADGALDPELKQPVVVPPPPRPVRPKANLPLHGSLVFPKALKPDSVILLESSSVDLTKPTVNIDMTQLSITDSAGNTVFHISIRRGQGQIIFNAKVDGSWGEEERINLDHRFRSAEGATILIHDQGEGYEVWIDWVHALWFAKRVKGAVPKAIFYDLGDESGTPVLDDEVEVRTYPSMKALFLQKHEHEEEKTA</sequence>
<name>A0A9W9G6A9_9EURO</name>
<dbReference type="GeneID" id="81352287"/>
<evidence type="ECO:0000256" key="1">
    <source>
        <dbReference type="ARBA" id="ARBA00001973"/>
    </source>
</evidence>
<evidence type="ECO:0000256" key="4">
    <source>
        <dbReference type="ARBA" id="ARBA00022723"/>
    </source>
</evidence>
<dbReference type="GO" id="GO:0004503">
    <property type="term" value="F:tyrosinase activity"/>
    <property type="evidence" value="ECO:0007669"/>
    <property type="project" value="UniProtKB-EC"/>
</dbReference>
<dbReference type="GO" id="GO:0030246">
    <property type="term" value="F:carbohydrate binding"/>
    <property type="evidence" value="ECO:0007669"/>
    <property type="project" value="InterPro"/>
</dbReference>